<reference evidence="2 3" key="1">
    <citation type="submission" date="2018-08" db="EMBL/GenBank/DDBJ databases">
        <authorList>
            <person name="Laetsch R D."/>
            <person name="Stevens L."/>
            <person name="Kumar S."/>
            <person name="Blaxter L. M."/>
        </authorList>
    </citation>
    <scope>NUCLEOTIDE SEQUENCE [LARGE SCALE GENOMIC DNA]</scope>
</reference>
<dbReference type="Proteomes" id="UP000277928">
    <property type="component" value="Unassembled WGS sequence"/>
</dbReference>
<feature type="compositionally biased region" description="Pro residues" evidence="1">
    <location>
        <begin position="191"/>
        <end position="200"/>
    </location>
</feature>
<gene>
    <name evidence="2" type="ORF">NLS_LOCUS9069</name>
</gene>
<evidence type="ECO:0000313" key="3">
    <source>
        <dbReference type="Proteomes" id="UP000277928"/>
    </source>
</evidence>
<proteinExistence type="predicted"/>
<organism evidence="2 3">
    <name type="scientific">Litomosoides sigmodontis</name>
    <name type="common">Filarial nematode worm</name>
    <dbReference type="NCBI Taxonomy" id="42156"/>
    <lineage>
        <taxon>Eukaryota</taxon>
        <taxon>Metazoa</taxon>
        <taxon>Ecdysozoa</taxon>
        <taxon>Nematoda</taxon>
        <taxon>Chromadorea</taxon>
        <taxon>Rhabditida</taxon>
        <taxon>Spirurina</taxon>
        <taxon>Spiruromorpha</taxon>
        <taxon>Filarioidea</taxon>
        <taxon>Onchocercidae</taxon>
        <taxon>Litomosoides</taxon>
    </lineage>
</organism>
<dbReference type="EMBL" id="UYRX01001349">
    <property type="protein sequence ID" value="VDK89281.1"/>
    <property type="molecule type" value="Genomic_DNA"/>
</dbReference>
<evidence type="ECO:0000256" key="1">
    <source>
        <dbReference type="SAM" id="MobiDB-lite"/>
    </source>
</evidence>
<evidence type="ECO:0000313" key="2">
    <source>
        <dbReference type="EMBL" id="VDK89281.1"/>
    </source>
</evidence>
<protein>
    <submittedName>
        <fullName evidence="2">Uncharacterized protein</fullName>
    </submittedName>
</protein>
<sequence length="290" mass="32289">QQQQQQTYMVDNYADRDIAYRDKTDLPTGLPVTQFVESETLLSYESEFPQQQQQQQPVVLSLCERASSSMSIYSTTSDDVTVDIHYQIPIDDLLEQQQTTASLPVSSHPEQEVSAEKPAISAEVVEREGNYRKPLNDNLTITKESELKAAHSQIRNATAEKSGIVRKEEKRERLKKPKPLSIRELQNAPIPVRPPKPKPPSKSQLLMEKLKASIEADKLKPKKDVKSKLHELLTVNASVRPPRAQQQTMIVNGNDDDCSSSSSYDNDGGDGGGGESICCSPEESCLLIVK</sequence>
<keyword evidence="3" id="KW-1185">Reference proteome</keyword>
<accession>A0A3P6VFF4</accession>
<feature type="compositionally biased region" description="Basic and acidic residues" evidence="1">
    <location>
        <begin position="163"/>
        <end position="172"/>
    </location>
</feature>
<dbReference type="STRING" id="42156.A0A3P6VFF4"/>
<feature type="region of interest" description="Disordered" evidence="1">
    <location>
        <begin position="239"/>
        <end position="277"/>
    </location>
</feature>
<dbReference type="AlphaFoldDB" id="A0A3P6VFF4"/>
<feature type="region of interest" description="Disordered" evidence="1">
    <location>
        <begin position="152"/>
        <end position="204"/>
    </location>
</feature>
<name>A0A3P6VFF4_LITSI</name>
<feature type="non-terminal residue" evidence="2">
    <location>
        <position position="1"/>
    </location>
</feature>
<dbReference type="OrthoDB" id="5872681at2759"/>